<evidence type="ECO:0000313" key="2">
    <source>
        <dbReference type="EMBL" id="KAF9963572.1"/>
    </source>
</evidence>
<dbReference type="InterPro" id="IPR033228">
    <property type="entry name" value="SZT2"/>
</dbReference>
<accession>A0A9P6J648</accession>
<feature type="compositionally biased region" description="Polar residues" evidence="1">
    <location>
        <begin position="3537"/>
        <end position="3550"/>
    </location>
</feature>
<feature type="compositionally biased region" description="Low complexity" evidence="1">
    <location>
        <begin position="3551"/>
        <end position="3584"/>
    </location>
</feature>
<feature type="compositionally biased region" description="Gly residues" evidence="1">
    <location>
        <begin position="3673"/>
        <end position="3684"/>
    </location>
</feature>
<name>A0A9P6J648_9FUNG</name>
<dbReference type="PANTHER" id="PTHR14918">
    <property type="entry name" value="KICSTOR COMPLEX PROTEIN SZT2"/>
    <property type="match status" value="1"/>
</dbReference>
<feature type="compositionally biased region" description="Low complexity" evidence="1">
    <location>
        <begin position="36"/>
        <end position="112"/>
    </location>
</feature>
<gene>
    <name evidence="2" type="ORF">BGZ65_002150</name>
</gene>
<feature type="region of interest" description="Disordered" evidence="1">
    <location>
        <begin position="3527"/>
        <end position="3602"/>
    </location>
</feature>
<feature type="compositionally biased region" description="Polar residues" evidence="1">
    <location>
        <begin position="3616"/>
        <end position="3639"/>
    </location>
</feature>
<feature type="region of interest" description="Disordered" evidence="1">
    <location>
        <begin position="3225"/>
        <end position="3267"/>
    </location>
</feature>
<feature type="region of interest" description="Disordered" evidence="1">
    <location>
        <begin position="2540"/>
        <end position="2599"/>
    </location>
</feature>
<feature type="compositionally biased region" description="Acidic residues" evidence="1">
    <location>
        <begin position="3756"/>
        <end position="3786"/>
    </location>
</feature>
<feature type="region of interest" description="Disordered" evidence="1">
    <location>
        <begin position="2613"/>
        <end position="2639"/>
    </location>
</feature>
<dbReference type="GO" id="GO:0005777">
    <property type="term" value="C:peroxisome"/>
    <property type="evidence" value="ECO:0007669"/>
    <property type="project" value="InterPro"/>
</dbReference>
<dbReference type="PANTHER" id="PTHR14918:SF3">
    <property type="entry name" value="KICSTOR COMPLEX PROTEIN SZT2"/>
    <property type="match status" value="1"/>
</dbReference>
<sequence length="3828" mass="426450">MQTGLKPLTGTYYFQEDSSDESATKMDHDSPVPTINNNNNNNNNITDDASQQQQAQSMDTHQATVSSGSNSTPSSPTSPKAASSAPEAATDSSTRLSLKSTSSHIPSSTQSPAKQLKKMETANSLALSVEDAKSIAIAIEDHNMMSRSDLEERLLRHLYSPVQSLRSKTEIHITVIAECSQFASNSHTGELLANFPTMKVLLQDVILTETNLHRVLKVLRVQLERFQSKLSTFRGELRRTRELLGYTLAVEDTVSDVNTELDLEDDISQRNSWGVGLSGANLSYTLTAGLFALDMMADSATPSLVIITDGVVKSNLLHGSTILRRLMELDVACSIVQLGNHNEPIPSCNWGFIRDTEALRFVTEATLGKFMYSQDCTIVDSNAMAYNPKTTRVAPNMYHRAFLIRELCLLKPRPGLDDIDDRDDSAGYSLANFPWDPKSLPEPIKMMQTACKDYNLNIPVEMLVTARIRQGFRIKSVSIGPDRERQSLERYMITMTLTWLPNVTVQYKLKGQVSSGSTNSSCFSRFESPKVDIDIIAYQAFAIHFLNTQHAPVNAYHYVYAKVYRLHRYIVGLSDSDVALRNLNNSHASANQALWTQRAKSRNSSSGATVREWSRLEIAAYLSRLSEQWSGLAKDADYQYSRSWYSEYEFDALLVVPPPAFLPTNMDTKNSLFKYTEGVEATSKGIRDNLKVTWASFIVGDVFIQTCQVPEQTPSTTTSSRFCELRLFSEPNVAVLRIQLRFFGVPLSQRRSIAKDLEQRIYSLQIADPEQDGGSKSGSEIAQTRVLRCQRPINRLLMRHLIYEAPLSHTPKATLMDFHTHVSEPIGEESILRSYMVHKHWGWKDQVLRDPAYLTENNYTASQDLAFQYLCAQRIGEGFLLASVLPDRIVFYKEVDLPGQERTLLRGSTAIQYLIFRSPVSGELVTELWMEPLLDASKYNMFVKTKNQIITVDRFILSRLATYEAIHAIGRLRIRPEVNLLPERGFMYPWLFDPATLLRQQRLITLAFEAPRRNPTVKNENVGEAEPPRRCIHTLSLGTASAAEGVTSTLTVAHGGNKDLFLTKNANVSTTSLTQSLFESEVAGSGEIELVVEYKDQLRELCCADRDLAILHLFLEKSLSQLADGEIMPGGEDDACSQFFHDIRTSFKKNAEIRETLRTFYCANSFQNIRCFVKSFNANFFRLIIVPRLGSVIAHLTKLRSLPPKEEGLSERTRQDFLSCLMFECLRSKPLGDVSEYNANALEQSLALFELHPASLGPMVLQPLLIQPIVNEDRGKAKVHGSTLQLIRSISQAYSHSFTKAIYASLIEGHPVLDSDLKTACQICTRTTVDINITGFLNTLEQGRRNGILLDESPDSKIRFMDVLKHSFELAPVPGSDQTYFYRPALKKAGPKQTKPKNRKRSPSVSRSGSIDADMEDSLAEVIESAERPFFLHLECSFQKPLTPVLELERAKLRPSVKFPVTELPVSYIYRNSGSRELNYAPSNIGLDSRPVDSADGTIAILHLVISTLPTAEDYTGPTLKTIDSESKISVDNSQAPGPRNLQPLFPTLDSTQVEAIADTEARLEWLVKEEVMHGLLDMTPVTEDILGLVETQLKTKSNFVNFPTAMTLPLTFVKRRRGQDIFLQELGRTNMHPYKLHKVEHYFYLTEGDEVVEDDPLYDPADTQEVYTESPTASQNDDLPSLSGGLENDSSNDLCQGLGIVMMPKPKLTKKRTSSHQGNGSQGYPRKRRSFWLILVPMNTFVQVYFFSKSLTEEACNALLDHVRNAIDKLCIKVNQLTLLQSLKDTWNCSKYLVPSDDADPNTDSDSDSESDQFSHEDEALVTGGSRPADTGPTVKKFKPGEFACPLVYRRAWPIHWRVIPGLATKSMAISVLSPFAVHNRKNFFVVESMDDYDDTKNIVVFLRLNEVEYESSTFTSDDARGSHLTVGKGDEPSTHALYSGHILEESGSHANSPRPSPTASPASRAVVTSVVRTETRELVIEVYGVEPPGKKVTVDLFNLLESKFYNSVVLSTVSTFLSRNAASKLTQADVDFILPIDRLSPVRQVLEIPQFINVPFAFLMYLKQNLCLYLNPLTGPDKVNVLTRHYRAQFGRFATSHRPHSRDRKSQSHQLQVGEFSFFYNAVQGRTQTPIESQVGIGVAGVCLTVLNQDLKPVFEVGYQEGEHDQEDIERYFASFPNSSGMKPSKYRLMIEVWAQGSVSAPALLDAICQSFRQSLCDDIIETSISEGLCPSARDRRNDVDELDGEPFVGERIQRNFIDPSFLVLQHAFQWKNPAVQSLTLQYSMPPWIMDSFLLELDEILTDVSVQFSPLLIRSMPDRNRYKEYKASSATRKSFGDMTNIRFILIGGIQDLSDGSSSNYYGRRTSMGSERSHSRRSSLAEGQSLHHSHKTSTHSSQQHPKRQLDDIKMYPNATTASGQDETMLTRNCFVVIIANGFGLQGYTYNWAKVYHDFMFSAIEKVVKWHKDRMRLLDNILLQKMGLFHHVPSMLSPPVPPPAPVVTQATPAITPGMIHNLPRVAAQGSPHVVSSLRIGYSEPTIGTPSVSKTTTSPRTQSASTAMSDAAGLSSLVEDQFPNRSRIPPAGTSSYGNEDSRPELTKASSALSLVARPNPNASATTQSHTQAQGQTQSSTQHLATDPAASVTIIAGLDVDQLLREYCLEPLETPRDEDQIQDEVQRHGKPFLDSFTYHTKKAEDQQNAYSVYQKWSRRYRDRRGSPNALHENMETSDLAIMLRSSRLLHFCRTPLLFTEFSSSLFQLSKDSSGVSPSVCKTAESSRPADDSAAVAEPVVQWYSVLAETFMREYSQYLASVGMQLLMYGNSKFDKPVESSQSDEFSFMSQFTVSQTLSVPSPAAFLFKSLQGGSIMCEVRLQGMFVCVTIYTLNRRYGRVKAAAPGFATAEANKQSLIAFTEQCARFKDRIHVNSFVYDFHLRYIHHILMESSKLGMLNSPNQDKNFSTPSTSLPFSFDLIDVLHQFMQYHSRPAAYSRNRVYRGVYRTNVAPGESELPGHLFEYVIKNPQRYGFQAIHLHNQPRACFISGRDLLTGYGGNQRGTEDGTGSEHYKFVSESMSQGLKGFGVGANRGGLSPHTETRLFSPHARHTSYDSSLTTKRMSRRMTVNRSSHNVKETTTIEEDGVEYVLVVADGEQDCSGLTVHYYLLILREEGVVKKLEERHGPLMNAKDRLLAANHHLLVIQENSGAGLVNPGIGGLTNRASVISNQRQPLQSADGDETLSEQTPRPTIPDPDPSKTEHLPQEAPSRGERLMDAAELQERITERAVLADVVRAAEMRLDLMLKQAAQFFDRDSLWEMLLQGRIGNSGAIFAGLHSSSTGTSYGVHTPGTMLSADTGDYVSCNVGNNRHDNVPSGNAELGFADFLALGQSFHSTPVEEMEPDFREIMMAPGIDWSEALTFLARYYTRWAREFMENDDANSPSAGLPCFKPSTGSSYLDRRGSLGRSLKSQKAPRVRRHLVIFNPHNRDLLVHFVINLDMPGSVDGASESHSGSSSLPFARTNNVMRTSAGDLSPHFGSHNANVSSTGQFKPYSQSHSQLQTLLLSPTQPTPPQSQHQPHLSHQASQGQPRPPSISGTPNRKTSISSIARAASLAVSMVTSRLQPSSRSREPSNQSGANSKAASVIIEDDARSTLTTGTLATDRAGSYNRTSLAKAGGGGGGGGGGASSLLSPDGRQARKMSIASHSSSIRQRVGEGEMKAIRPRRLTAESDRFSERSVVDEETRTVGDFEQTRGEGDKNEEEEREDEGDVEEGNEEQEEEETEDEFGEDGVNVRVFSVSRELKSGYNSTESDHVGDIIRTLSYWIWRTNK</sequence>
<evidence type="ECO:0000313" key="3">
    <source>
        <dbReference type="Proteomes" id="UP000749646"/>
    </source>
</evidence>
<feature type="region of interest" description="Disordered" evidence="1">
    <location>
        <begin position="3669"/>
        <end position="3790"/>
    </location>
</feature>
<keyword evidence="3" id="KW-1185">Reference proteome</keyword>
<feature type="region of interest" description="Disordered" evidence="1">
    <location>
        <begin position="1655"/>
        <end position="1687"/>
    </location>
</feature>
<feature type="compositionally biased region" description="Acidic residues" evidence="1">
    <location>
        <begin position="1799"/>
        <end position="1812"/>
    </location>
</feature>
<feature type="region of interest" description="Disordered" evidence="1">
    <location>
        <begin position="2362"/>
        <end position="2406"/>
    </location>
</feature>
<feature type="compositionally biased region" description="Basic and acidic residues" evidence="1">
    <location>
        <begin position="3710"/>
        <end position="3755"/>
    </location>
</feature>
<feature type="region of interest" description="Disordered" evidence="1">
    <location>
        <begin position="1799"/>
        <end position="1834"/>
    </location>
</feature>
<feature type="region of interest" description="Disordered" evidence="1">
    <location>
        <begin position="1"/>
        <end position="117"/>
    </location>
</feature>
<comment type="caution">
    <text evidence="2">The sequence shown here is derived from an EMBL/GenBank/DDBJ whole genome shotgun (WGS) entry which is preliminary data.</text>
</comment>
<feature type="region of interest" description="Disordered" evidence="1">
    <location>
        <begin position="1386"/>
        <end position="1412"/>
    </location>
</feature>
<evidence type="ECO:0000256" key="1">
    <source>
        <dbReference type="SAM" id="MobiDB-lite"/>
    </source>
</evidence>
<feature type="compositionally biased region" description="Basic residues" evidence="1">
    <location>
        <begin position="1386"/>
        <end position="1402"/>
    </location>
</feature>
<feature type="compositionally biased region" description="Basic and acidic residues" evidence="1">
    <location>
        <begin position="3252"/>
        <end position="3267"/>
    </location>
</feature>
<feature type="compositionally biased region" description="Polar residues" evidence="1">
    <location>
        <begin position="1666"/>
        <end position="1679"/>
    </location>
</feature>
<feature type="compositionally biased region" description="Polar residues" evidence="1">
    <location>
        <begin position="2541"/>
        <end position="2563"/>
    </location>
</feature>
<protein>
    <submittedName>
        <fullName evidence="2">Uncharacterized protein</fullName>
    </submittedName>
</protein>
<feature type="compositionally biased region" description="Low complexity" evidence="1">
    <location>
        <begin position="1952"/>
        <end position="1967"/>
    </location>
</feature>
<organism evidence="2 3">
    <name type="scientific">Modicella reniformis</name>
    <dbReference type="NCBI Taxonomy" id="1440133"/>
    <lineage>
        <taxon>Eukaryota</taxon>
        <taxon>Fungi</taxon>
        <taxon>Fungi incertae sedis</taxon>
        <taxon>Mucoromycota</taxon>
        <taxon>Mortierellomycotina</taxon>
        <taxon>Mortierellomycetes</taxon>
        <taxon>Mortierellales</taxon>
        <taxon>Mortierellaceae</taxon>
        <taxon>Modicella</taxon>
    </lineage>
</organism>
<reference evidence="2" key="1">
    <citation type="journal article" date="2020" name="Fungal Divers.">
        <title>Resolving the Mortierellaceae phylogeny through synthesis of multi-gene phylogenetics and phylogenomics.</title>
        <authorList>
            <person name="Vandepol N."/>
            <person name="Liber J."/>
            <person name="Desiro A."/>
            <person name="Na H."/>
            <person name="Kennedy M."/>
            <person name="Barry K."/>
            <person name="Grigoriev I.V."/>
            <person name="Miller A.N."/>
            <person name="O'Donnell K."/>
            <person name="Stajich J.E."/>
            <person name="Bonito G."/>
        </authorList>
    </citation>
    <scope>NUCLEOTIDE SEQUENCE</scope>
    <source>
        <strain evidence="2">MES-2147</strain>
    </source>
</reference>
<dbReference type="EMBL" id="JAAAHW010006278">
    <property type="protein sequence ID" value="KAF9963572.1"/>
    <property type="molecule type" value="Genomic_DNA"/>
</dbReference>
<feature type="region of interest" description="Disordered" evidence="1">
    <location>
        <begin position="3616"/>
        <end position="3642"/>
    </location>
</feature>
<proteinExistence type="predicted"/>
<feature type="compositionally biased region" description="Low complexity" evidence="1">
    <location>
        <begin position="2617"/>
        <end position="2636"/>
    </location>
</feature>
<dbReference type="Proteomes" id="UP000749646">
    <property type="component" value="Unassembled WGS sequence"/>
</dbReference>
<dbReference type="OrthoDB" id="43547at2759"/>
<feature type="region of interest" description="Disordered" evidence="1">
    <location>
        <begin position="1948"/>
        <end position="1967"/>
    </location>
</feature>